<evidence type="ECO:0000313" key="4">
    <source>
        <dbReference type="EMBL" id="KAJ4117615.1"/>
    </source>
</evidence>
<proteinExistence type="predicted"/>
<feature type="region of interest" description="Disordered" evidence="2">
    <location>
        <begin position="243"/>
        <end position="264"/>
    </location>
</feature>
<dbReference type="SMART" id="SM00298">
    <property type="entry name" value="CHROMO"/>
    <property type="match status" value="1"/>
</dbReference>
<dbReference type="InterPro" id="IPR023780">
    <property type="entry name" value="Chromo_domain"/>
</dbReference>
<name>A0ABQ8QZC3_FUSEQ</name>
<keyword evidence="5" id="KW-1185">Reference proteome</keyword>
<feature type="compositionally biased region" description="Low complexity" evidence="2">
    <location>
        <begin position="27"/>
        <end position="39"/>
    </location>
</feature>
<dbReference type="PROSITE" id="PS50013">
    <property type="entry name" value="CHROMO_2"/>
    <property type="match status" value="1"/>
</dbReference>
<feature type="region of interest" description="Disordered" evidence="2">
    <location>
        <begin position="1"/>
        <end position="63"/>
    </location>
</feature>
<feature type="compositionally biased region" description="Basic residues" evidence="2">
    <location>
        <begin position="12"/>
        <end position="23"/>
    </location>
</feature>
<dbReference type="Gene3D" id="2.40.50.40">
    <property type="match status" value="1"/>
</dbReference>
<feature type="domain" description="Chromo" evidence="3">
    <location>
        <begin position="188"/>
        <end position="251"/>
    </location>
</feature>
<dbReference type="Proteomes" id="UP001152024">
    <property type="component" value="Unassembled WGS sequence"/>
</dbReference>
<dbReference type="EMBL" id="JAOQBH010000024">
    <property type="protein sequence ID" value="KAJ4117615.1"/>
    <property type="molecule type" value="Genomic_DNA"/>
</dbReference>
<sequence>MSDFPMTSTGRRATRGRPFRGRGHGISPARARPQPASSPVKTTTTQINNRADRATSENPAPVVPARLDPTVAAINEVSARTSTGTEAELARQLGLVTPQNNESDTTEVAIAINNTPTVDSASLLTSDSTEATEPEDGVFVAIIKHRVNHDDFTVRVRVQWPNGTLGPWMDERDESHGGREHATGLDEYHVFAILDSRGGAGKNRMFLCQWVGYPNEPEQNTWEPATKVKSIAQTIHEEWLEEAKEKNKGLAKKGTAKKKADNKA</sequence>
<protein>
    <recommendedName>
        <fullName evidence="3">Chromo domain-containing protein</fullName>
    </recommendedName>
</protein>
<evidence type="ECO:0000259" key="3">
    <source>
        <dbReference type="PROSITE" id="PS50013"/>
    </source>
</evidence>
<reference evidence="4" key="1">
    <citation type="submission" date="2022-09" db="EMBL/GenBank/DDBJ databases">
        <title>Fusarium specimens isolated from Avocado Roots.</title>
        <authorList>
            <person name="Stajich J."/>
            <person name="Roper C."/>
            <person name="Heimlech-Rivalta G."/>
        </authorList>
    </citation>
    <scope>NUCLEOTIDE SEQUENCE</scope>
    <source>
        <strain evidence="4">CF00095</strain>
    </source>
</reference>
<comment type="subunit">
    <text evidence="1">Component of the NuA4 histone acetyltransferase complex.</text>
</comment>
<feature type="compositionally biased region" description="Polar residues" evidence="2">
    <location>
        <begin position="40"/>
        <end position="49"/>
    </location>
</feature>
<accession>A0ABQ8QZC3</accession>
<evidence type="ECO:0000256" key="1">
    <source>
        <dbReference type="ARBA" id="ARBA00011353"/>
    </source>
</evidence>
<dbReference type="InterPro" id="IPR000953">
    <property type="entry name" value="Chromo/chromo_shadow_dom"/>
</dbReference>
<evidence type="ECO:0000313" key="5">
    <source>
        <dbReference type="Proteomes" id="UP001152024"/>
    </source>
</evidence>
<organism evidence="4 5">
    <name type="scientific">Fusarium equiseti</name>
    <name type="common">Fusarium scirpi</name>
    <dbReference type="NCBI Taxonomy" id="61235"/>
    <lineage>
        <taxon>Eukaryota</taxon>
        <taxon>Fungi</taxon>
        <taxon>Dikarya</taxon>
        <taxon>Ascomycota</taxon>
        <taxon>Pezizomycotina</taxon>
        <taxon>Sordariomycetes</taxon>
        <taxon>Hypocreomycetidae</taxon>
        <taxon>Hypocreales</taxon>
        <taxon>Nectriaceae</taxon>
        <taxon>Fusarium</taxon>
        <taxon>Fusarium incarnatum-equiseti species complex</taxon>
    </lineage>
</organism>
<comment type="caution">
    <text evidence="4">The sequence shown here is derived from an EMBL/GenBank/DDBJ whole genome shotgun (WGS) entry which is preliminary data.</text>
</comment>
<dbReference type="SUPFAM" id="SSF54160">
    <property type="entry name" value="Chromo domain-like"/>
    <property type="match status" value="1"/>
</dbReference>
<evidence type="ECO:0000256" key="2">
    <source>
        <dbReference type="SAM" id="MobiDB-lite"/>
    </source>
</evidence>
<dbReference type="InterPro" id="IPR016197">
    <property type="entry name" value="Chromo-like_dom_sf"/>
</dbReference>
<dbReference type="Pfam" id="PF00385">
    <property type="entry name" value="Chromo"/>
    <property type="match status" value="1"/>
</dbReference>
<dbReference type="CDD" id="cd00024">
    <property type="entry name" value="CD_CSD"/>
    <property type="match status" value="1"/>
</dbReference>
<gene>
    <name evidence="4" type="ORF">NW768_010982</name>
</gene>